<evidence type="ECO:0000256" key="6">
    <source>
        <dbReference type="ARBA" id="ARBA00023002"/>
    </source>
</evidence>
<evidence type="ECO:0000313" key="12">
    <source>
        <dbReference type="EnsemblPlants" id="TraesCS1A02G366500.1.cds1"/>
    </source>
</evidence>
<dbReference type="InterPro" id="IPR002401">
    <property type="entry name" value="Cyt_P450_E_grp-I"/>
</dbReference>
<evidence type="ECO:0000313" key="13">
    <source>
        <dbReference type="Proteomes" id="UP000019116"/>
    </source>
</evidence>
<keyword evidence="3" id="KW-0812">Transmembrane</keyword>
<evidence type="ECO:0000256" key="2">
    <source>
        <dbReference type="ARBA" id="ARBA00022617"/>
    </source>
</evidence>
<dbReference type="InterPro" id="IPR017972">
    <property type="entry name" value="Cyt_P450_CS"/>
</dbReference>
<dbReference type="PANTHER" id="PTHR24298">
    <property type="entry name" value="FLAVONOID 3'-MONOOXYGENASE-RELATED"/>
    <property type="match status" value="1"/>
</dbReference>
<evidence type="ECO:0000256" key="3">
    <source>
        <dbReference type="ARBA" id="ARBA00022692"/>
    </source>
</evidence>
<dbReference type="KEGG" id="taes:123065647"/>
<dbReference type="PROSITE" id="PS00086">
    <property type="entry name" value="CYTOCHROME_P450"/>
    <property type="match status" value="1"/>
</dbReference>
<dbReference type="InterPro" id="IPR051103">
    <property type="entry name" value="Plant_metabolite_P450s"/>
</dbReference>
<dbReference type="InterPro" id="IPR036396">
    <property type="entry name" value="Cyt_P450_sf"/>
</dbReference>
<reference evidence="12" key="2">
    <citation type="submission" date="2018-10" db="UniProtKB">
        <authorList>
            <consortium name="EnsemblPlants"/>
        </authorList>
    </citation>
    <scope>IDENTIFICATION</scope>
</reference>
<dbReference type="AlphaFoldDB" id="A0A3B5Y579"/>
<dbReference type="PRINTS" id="PR00463">
    <property type="entry name" value="EP450I"/>
</dbReference>
<dbReference type="CDD" id="cd11075">
    <property type="entry name" value="CYP77_89"/>
    <property type="match status" value="1"/>
</dbReference>
<feature type="binding site" description="axial binding residue" evidence="10">
    <location>
        <position position="453"/>
    </location>
    <ligand>
        <name>heme</name>
        <dbReference type="ChEBI" id="CHEBI:30413"/>
    </ligand>
    <ligandPart>
        <name>Fe</name>
        <dbReference type="ChEBI" id="CHEBI:18248"/>
    </ligandPart>
</feature>
<protein>
    <recommendedName>
        <fullName evidence="14">Cytochrome P450</fullName>
    </recommendedName>
</protein>
<evidence type="ECO:0000256" key="7">
    <source>
        <dbReference type="ARBA" id="ARBA00023004"/>
    </source>
</evidence>
<dbReference type="Gramene" id="TraesCS1A02G366500.1">
    <property type="protein sequence ID" value="TraesCS1A02G366500.1.cds1"/>
    <property type="gene ID" value="TraesCS1A02G366500"/>
</dbReference>
<dbReference type="GO" id="GO:0005506">
    <property type="term" value="F:iron ion binding"/>
    <property type="evidence" value="ECO:0007669"/>
    <property type="project" value="InterPro"/>
</dbReference>
<dbReference type="GO" id="GO:0016705">
    <property type="term" value="F:oxidoreductase activity, acting on paired donors, with incorporation or reduction of molecular oxygen"/>
    <property type="evidence" value="ECO:0007669"/>
    <property type="project" value="InterPro"/>
</dbReference>
<evidence type="ECO:0000256" key="5">
    <source>
        <dbReference type="ARBA" id="ARBA00022989"/>
    </source>
</evidence>
<sequence length="509" mass="57295">MELTAWPPLLLLITLSLSLAAWLLFLLSSRHGVEKKATGKELPPGPPALVFLAKFLALRRSIFHLEPLLRELHARYGPVISIRLFRALVFVSDRRLAHRVLVQGGATFADRPRLFEPGLLFTSGSRNINAAPYGPYWRLVRRNLASEALHPACVSQFAPARRRMRDVLVRDLRARGAGGDPVEVRTPFRNAMFDLLVYMSLGARLAPELLDEMQEMQLWVVRTITSFPIFSFFPALTKRLFRKRWEAHLAVRRRQDEILLPMIEARRSASVPRGADDPPCYADSLLALRVADEGGRPLTDSELVSLCSEFLSGGTDSTVTSLEWIMGELVNHPDMQAKVYEEVRSKPELSEGDLQRMPYLKAVVLEGLRLHPPAHFLLPHGVHSDTEIGGYRVPKGAEVNFLVAEFGRDETVWAAAREFRPERFLDGGEGCGVDITGSREIKMMPFGAGRRMCPGYTLAMLHLEFFVGSLVRELEWLPAVDGEEVDMTEVLDFTTLMKNPLRVRAIPRT</sequence>
<proteinExistence type="inferred from homology"/>
<dbReference type="EnsemblPlants" id="TraesCS1A02G366500.1">
    <property type="protein sequence ID" value="TraesCS1A02G366500.1.cds1"/>
    <property type="gene ID" value="TraesCS1A02G366500"/>
</dbReference>
<keyword evidence="8 11" id="KW-0503">Monooxygenase</keyword>
<accession>A0A3B5Y579</accession>
<keyword evidence="7 10" id="KW-0408">Iron</keyword>
<dbReference type="GO" id="GO:0016020">
    <property type="term" value="C:membrane"/>
    <property type="evidence" value="ECO:0007669"/>
    <property type="project" value="UniProtKB-SubCell"/>
</dbReference>
<keyword evidence="4 10" id="KW-0479">Metal-binding</keyword>
<gene>
    <name evidence="12" type="primary">LOC123065647</name>
</gene>
<dbReference type="SMR" id="A0A3B5Y579"/>
<dbReference type="GO" id="GO:0004497">
    <property type="term" value="F:monooxygenase activity"/>
    <property type="evidence" value="ECO:0007669"/>
    <property type="project" value="UniProtKB-KW"/>
</dbReference>
<keyword evidence="13" id="KW-1185">Reference proteome</keyword>
<dbReference type="Gramene" id="TraesCS1A03G0891600.1">
    <property type="protein sequence ID" value="TraesCS1A03G0891600.1.CDS1"/>
    <property type="gene ID" value="TraesCS1A03G0891600"/>
</dbReference>
<dbReference type="Gene3D" id="1.10.630.10">
    <property type="entry name" value="Cytochrome P450"/>
    <property type="match status" value="1"/>
</dbReference>
<reference evidence="12" key="1">
    <citation type="submission" date="2018-08" db="EMBL/GenBank/DDBJ databases">
        <authorList>
            <person name="Rossello M."/>
        </authorList>
    </citation>
    <scope>NUCLEOTIDE SEQUENCE [LARGE SCALE GENOMIC DNA]</scope>
    <source>
        <strain evidence="12">cv. Chinese Spring</strain>
    </source>
</reference>
<comment type="subcellular location">
    <subcellularLocation>
        <location evidence="1">Membrane</location>
        <topology evidence="1">Single-pass membrane protein</topology>
    </subcellularLocation>
</comment>
<dbReference type="Proteomes" id="UP000019116">
    <property type="component" value="Chromosome 1A"/>
</dbReference>
<dbReference type="PRINTS" id="PR00385">
    <property type="entry name" value="P450"/>
</dbReference>
<evidence type="ECO:0000256" key="9">
    <source>
        <dbReference type="ARBA" id="ARBA00023136"/>
    </source>
</evidence>
<comment type="cofactor">
    <cofactor evidence="10">
        <name>heme</name>
        <dbReference type="ChEBI" id="CHEBI:30413"/>
    </cofactor>
</comment>
<dbReference type="Pfam" id="PF00067">
    <property type="entry name" value="p450"/>
    <property type="match status" value="1"/>
</dbReference>
<evidence type="ECO:0000256" key="10">
    <source>
        <dbReference type="PIRSR" id="PIRSR602401-1"/>
    </source>
</evidence>
<dbReference type="PaxDb" id="4565-Traes_1AL_EB8A4C9F1.1"/>
<evidence type="ECO:0000256" key="11">
    <source>
        <dbReference type="RuleBase" id="RU000461"/>
    </source>
</evidence>
<dbReference type="OrthoDB" id="2789670at2759"/>
<name>A0A3B5Y579_WHEAT</name>
<keyword evidence="5" id="KW-1133">Transmembrane helix</keyword>
<dbReference type="PANTHER" id="PTHR24298:SF80">
    <property type="entry name" value="OS02G0108800 PROTEIN"/>
    <property type="match status" value="1"/>
</dbReference>
<keyword evidence="2 10" id="KW-0349">Heme</keyword>
<keyword evidence="6 11" id="KW-0560">Oxidoreductase</keyword>
<comment type="similarity">
    <text evidence="11">Belongs to the cytochrome P450 family.</text>
</comment>
<evidence type="ECO:0008006" key="14">
    <source>
        <dbReference type="Google" id="ProtNLM"/>
    </source>
</evidence>
<dbReference type="RefSeq" id="XP_044344826.1">
    <property type="nucleotide sequence ID" value="XM_044488891.1"/>
</dbReference>
<dbReference type="InterPro" id="IPR001128">
    <property type="entry name" value="Cyt_P450"/>
</dbReference>
<dbReference type="SUPFAM" id="SSF48264">
    <property type="entry name" value="Cytochrome P450"/>
    <property type="match status" value="1"/>
</dbReference>
<evidence type="ECO:0000256" key="1">
    <source>
        <dbReference type="ARBA" id="ARBA00004167"/>
    </source>
</evidence>
<organism evidence="12">
    <name type="scientific">Triticum aestivum</name>
    <name type="common">Wheat</name>
    <dbReference type="NCBI Taxonomy" id="4565"/>
    <lineage>
        <taxon>Eukaryota</taxon>
        <taxon>Viridiplantae</taxon>
        <taxon>Streptophyta</taxon>
        <taxon>Embryophyta</taxon>
        <taxon>Tracheophyta</taxon>
        <taxon>Spermatophyta</taxon>
        <taxon>Magnoliopsida</taxon>
        <taxon>Liliopsida</taxon>
        <taxon>Poales</taxon>
        <taxon>Poaceae</taxon>
        <taxon>BOP clade</taxon>
        <taxon>Pooideae</taxon>
        <taxon>Triticodae</taxon>
        <taxon>Triticeae</taxon>
        <taxon>Triticinae</taxon>
        <taxon>Triticum</taxon>
    </lineage>
</organism>
<dbReference type="STRING" id="4565.A0A3B5Y579"/>
<evidence type="ECO:0000256" key="4">
    <source>
        <dbReference type="ARBA" id="ARBA00022723"/>
    </source>
</evidence>
<dbReference type="FunFam" id="1.10.630.10:FF:000012">
    <property type="entry name" value="Cytochrome P450 family protein"/>
    <property type="match status" value="1"/>
</dbReference>
<dbReference type="OMA" id="YEITISM"/>
<dbReference type="GO" id="GO:0020037">
    <property type="term" value="F:heme binding"/>
    <property type="evidence" value="ECO:0007669"/>
    <property type="project" value="InterPro"/>
</dbReference>
<evidence type="ECO:0000256" key="8">
    <source>
        <dbReference type="ARBA" id="ARBA00023033"/>
    </source>
</evidence>
<keyword evidence="9" id="KW-0472">Membrane</keyword>
<dbReference type="GeneID" id="123065647"/>